<gene>
    <name evidence="5" type="ORF">BV898_11588</name>
</gene>
<evidence type="ECO:0000256" key="2">
    <source>
        <dbReference type="ARBA" id="ARBA00023043"/>
    </source>
</evidence>
<dbReference type="EMBL" id="MTYJ01000108">
    <property type="protein sequence ID" value="OQV14234.1"/>
    <property type="molecule type" value="Genomic_DNA"/>
</dbReference>
<dbReference type="Pfam" id="PF00023">
    <property type="entry name" value="Ank"/>
    <property type="match status" value="1"/>
</dbReference>
<dbReference type="SMART" id="SM00248">
    <property type="entry name" value="ANK"/>
    <property type="match status" value="10"/>
</dbReference>
<evidence type="ECO:0000256" key="3">
    <source>
        <dbReference type="PROSITE-ProRule" id="PRU00023"/>
    </source>
</evidence>
<dbReference type="Gene3D" id="1.25.40.20">
    <property type="entry name" value="Ankyrin repeat-containing domain"/>
    <property type="match status" value="2"/>
</dbReference>
<dbReference type="PROSITE" id="PS50297">
    <property type="entry name" value="ANK_REP_REGION"/>
    <property type="match status" value="6"/>
</dbReference>
<reference evidence="6" key="1">
    <citation type="submission" date="2017-01" db="EMBL/GenBank/DDBJ databases">
        <title>Comparative genomics of anhydrobiosis in the tardigrade Hypsibius dujardini.</title>
        <authorList>
            <person name="Yoshida Y."/>
            <person name="Koutsovoulos G."/>
            <person name="Laetsch D."/>
            <person name="Stevens L."/>
            <person name="Kumar S."/>
            <person name="Horikawa D."/>
            <person name="Ishino K."/>
            <person name="Komine S."/>
            <person name="Tomita M."/>
            <person name="Blaxter M."/>
            <person name="Arakawa K."/>
        </authorList>
    </citation>
    <scope>NUCLEOTIDE SEQUENCE [LARGE SCALE GENOMIC DNA]</scope>
    <source>
        <strain evidence="6">Z151</strain>
    </source>
</reference>
<proteinExistence type="predicted"/>
<feature type="repeat" description="ANK" evidence="3">
    <location>
        <begin position="379"/>
        <end position="411"/>
    </location>
</feature>
<dbReference type="Proteomes" id="UP000192578">
    <property type="component" value="Unassembled WGS sequence"/>
</dbReference>
<evidence type="ECO:0000313" key="6">
    <source>
        <dbReference type="Proteomes" id="UP000192578"/>
    </source>
</evidence>
<dbReference type="Pfam" id="PF12796">
    <property type="entry name" value="Ank_2"/>
    <property type="match status" value="4"/>
</dbReference>
<keyword evidence="5" id="KW-0675">Receptor</keyword>
<sequence>MFDRLRKTLLRKTVERELGEPDEESDTPLNRQGGHPKGASAVVTHDGSDRQAEEQQLSGLTNVGKFGQILGSIVLDCGVHQLPRSATTHPLHWAVRESQNAVLVKLLENETWRWNTEGVAPGEKGERPLHVAAEVDNVEASKILIRYGSNPHGRQLEYYGLQPVQVAASKGAIKVLTYLTNELVTFKGQRFISTTDLEGSTALHWAVLGGEIACVKHLLEQGAAVDFVQTKGPRATPLHFACIEASLPIVQLMAEIRPIEFRKALAIPDIQGCTPLHRAVVLDRVDLVKYLLDKGAQLDLEDHQGRTPIILAAIREAWLTVDVLIDWGANPFACNRIDLRHVGHHAAMVGSDPRPCRALNEMLKRHPEWKRNLDAVDSFGYTALQYAAGYGHVQAFHGLLAIGASITARSEKDKTVLHYAAKYGQLEMVKTLLESPAGISILNAMDHKGRSALHLAATYGHHEVAEFLLSKGAFCFPVRLFPVTVMTRLHKFGHFVLAR</sequence>
<evidence type="ECO:0000256" key="4">
    <source>
        <dbReference type="SAM" id="MobiDB-lite"/>
    </source>
</evidence>
<organism evidence="5 6">
    <name type="scientific">Hypsibius exemplaris</name>
    <name type="common">Freshwater tardigrade</name>
    <dbReference type="NCBI Taxonomy" id="2072580"/>
    <lineage>
        <taxon>Eukaryota</taxon>
        <taxon>Metazoa</taxon>
        <taxon>Ecdysozoa</taxon>
        <taxon>Tardigrada</taxon>
        <taxon>Eutardigrada</taxon>
        <taxon>Parachela</taxon>
        <taxon>Hypsibioidea</taxon>
        <taxon>Hypsibiidae</taxon>
        <taxon>Hypsibius</taxon>
    </lineage>
</organism>
<evidence type="ECO:0000313" key="5">
    <source>
        <dbReference type="EMBL" id="OQV14234.1"/>
    </source>
</evidence>
<feature type="repeat" description="ANK" evidence="3">
    <location>
        <begin position="448"/>
        <end position="473"/>
    </location>
</feature>
<dbReference type="InterPro" id="IPR002110">
    <property type="entry name" value="Ankyrin_rpt"/>
</dbReference>
<dbReference type="PROSITE" id="PS50088">
    <property type="entry name" value="ANK_REPEAT"/>
    <property type="match status" value="6"/>
</dbReference>
<comment type="caution">
    <text evidence="5">The sequence shown here is derived from an EMBL/GenBank/DDBJ whole genome shotgun (WGS) entry which is preliminary data.</text>
</comment>
<feature type="repeat" description="ANK" evidence="3">
    <location>
        <begin position="198"/>
        <end position="230"/>
    </location>
</feature>
<feature type="region of interest" description="Disordered" evidence="4">
    <location>
        <begin position="13"/>
        <end position="55"/>
    </location>
</feature>
<dbReference type="OrthoDB" id="20872at2759"/>
<dbReference type="PANTHER" id="PTHR24161:SF124">
    <property type="entry name" value="TRANSIENT RECEPTOR POTENTIAL CHANNEL PYREXIA"/>
    <property type="match status" value="1"/>
</dbReference>
<dbReference type="AlphaFoldDB" id="A0A1W0WG99"/>
<protein>
    <submittedName>
        <fullName evidence="5">Transient receptor potential cation channel subfamily A member 1</fullName>
    </submittedName>
</protein>
<keyword evidence="6" id="KW-1185">Reference proteome</keyword>
<dbReference type="InterPro" id="IPR036770">
    <property type="entry name" value="Ankyrin_rpt-contain_sf"/>
</dbReference>
<feature type="repeat" description="ANK" evidence="3">
    <location>
        <begin position="412"/>
        <end position="444"/>
    </location>
</feature>
<dbReference type="SUPFAM" id="SSF48403">
    <property type="entry name" value="Ankyrin repeat"/>
    <property type="match status" value="2"/>
</dbReference>
<evidence type="ECO:0000256" key="1">
    <source>
        <dbReference type="ARBA" id="ARBA00022737"/>
    </source>
</evidence>
<keyword evidence="2 3" id="KW-0040">ANK repeat</keyword>
<feature type="repeat" description="ANK" evidence="3">
    <location>
        <begin position="124"/>
        <end position="156"/>
    </location>
</feature>
<dbReference type="PANTHER" id="PTHR24161">
    <property type="entry name" value="ANK_REP_REGION DOMAIN-CONTAINING PROTEIN-RELATED"/>
    <property type="match status" value="1"/>
</dbReference>
<keyword evidence="1" id="KW-0677">Repeat</keyword>
<accession>A0A1W0WG99</accession>
<name>A0A1W0WG99_HYPEX</name>
<feature type="repeat" description="ANK" evidence="3">
    <location>
        <begin position="271"/>
        <end position="303"/>
    </location>
</feature>